<gene>
    <name evidence="2" type="ORF">EHS25_002851</name>
</gene>
<organism evidence="2 3">
    <name type="scientific">Saitozyma podzolica</name>
    <dbReference type="NCBI Taxonomy" id="1890683"/>
    <lineage>
        <taxon>Eukaryota</taxon>
        <taxon>Fungi</taxon>
        <taxon>Dikarya</taxon>
        <taxon>Basidiomycota</taxon>
        <taxon>Agaricomycotina</taxon>
        <taxon>Tremellomycetes</taxon>
        <taxon>Tremellales</taxon>
        <taxon>Trimorphomycetaceae</taxon>
        <taxon>Saitozyma</taxon>
    </lineage>
</organism>
<dbReference type="AlphaFoldDB" id="A0A427YCD4"/>
<dbReference type="EMBL" id="RSCD01000016">
    <property type="protein sequence ID" value="RSH88624.1"/>
    <property type="molecule type" value="Genomic_DNA"/>
</dbReference>
<name>A0A427YCD4_9TREE</name>
<feature type="region of interest" description="Disordered" evidence="1">
    <location>
        <begin position="721"/>
        <end position="825"/>
    </location>
</feature>
<feature type="region of interest" description="Disordered" evidence="1">
    <location>
        <begin position="681"/>
        <end position="704"/>
    </location>
</feature>
<dbReference type="STRING" id="1890683.A0A427YCD4"/>
<feature type="compositionally biased region" description="Basic and acidic residues" evidence="1">
    <location>
        <begin position="332"/>
        <end position="342"/>
    </location>
</feature>
<accession>A0A427YCD4</accession>
<proteinExistence type="predicted"/>
<feature type="compositionally biased region" description="Acidic residues" evidence="1">
    <location>
        <begin position="774"/>
        <end position="790"/>
    </location>
</feature>
<evidence type="ECO:0000313" key="2">
    <source>
        <dbReference type="EMBL" id="RSH88624.1"/>
    </source>
</evidence>
<protein>
    <submittedName>
        <fullName evidence="2">Uncharacterized protein</fullName>
    </submittedName>
</protein>
<dbReference type="OrthoDB" id="2563191at2759"/>
<feature type="compositionally biased region" description="Basic and acidic residues" evidence="1">
    <location>
        <begin position="476"/>
        <end position="504"/>
    </location>
</feature>
<comment type="caution">
    <text evidence="2">The sequence shown here is derived from an EMBL/GenBank/DDBJ whole genome shotgun (WGS) entry which is preliminary data.</text>
</comment>
<feature type="compositionally biased region" description="Basic and acidic residues" evidence="1">
    <location>
        <begin position="754"/>
        <end position="764"/>
    </location>
</feature>
<feature type="region of interest" description="Disordered" evidence="1">
    <location>
        <begin position="311"/>
        <end position="359"/>
    </location>
</feature>
<dbReference type="Proteomes" id="UP000279259">
    <property type="component" value="Unassembled WGS sequence"/>
</dbReference>
<feature type="region of interest" description="Disordered" evidence="1">
    <location>
        <begin position="203"/>
        <end position="237"/>
    </location>
</feature>
<reference evidence="2 3" key="1">
    <citation type="submission" date="2018-11" db="EMBL/GenBank/DDBJ databases">
        <title>Genome sequence of Saitozyma podzolica DSM 27192.</title>
        <authorList>
            <person name="Aliyu H."/>
            <person name="Gorte O."/>
            <person name="Ochsenreither K."/>
        </authorList>
    </citation>
    <scope>NUCLEOTIDE SEQUENCE [LARGE SCALE GENOMIC DNA]</scope>
    <source>
        <strain evidence="2 3">DSM 27192</strain>
    </source>
</reference>
<evidence type="ECO:0000256" key="1">
    <source>
        <dbReference type="SAM" id="MobiDB-lite"/>
    </source>
</evidence>
<feature type="region of interest" description="Disordered" evidence="1">
    <location>
        <begin position="440"/>
        <end position="608"/>
    </location>
</feature>
<evidence type="ECO:0000313" key="3">
    <source>
        <dbReference type="Proteomes" id="UP000279259"/>
    </source>
</evidence>
<keyword evidence="3" id="KW-1185">Reference proteome</keyword>
<sequence>MARAAAHSPPLPSNSIQFNFACRCLNVQVNGRVPNEVGEKINARPADVRGEDLHRVYLGEKTEDVVSVCLGLPSREEDQRSSLVWWICIRMRNLNDHVGADEFMQKFPLHVTFDQRDEEEERISQVDQGDEPRRDLLPPSWRTCWICGVRCYQVPGKLKLDPPAEEQWVTVDIGSGIRYGAALDAALSEPALPFSSLLLETPTSSSAFGRPPQSSLPSALYPTAPRSPAPPSSKGVTLIPPMPDPFFLPPPFVPSHPHLRDLCDQAVAHLKERHTKLEDEVKTFIADKAQEMRGLEEKVRCEVELLWERYRDGPGQGDNRGLSRSVSLTRTSEARARSRERSQTFSPPLSPRRSRGEGTNPIALEASRASAFAAPPGSSSLLSMSFSANAISPPPPPVVPPRLDDAIDKLAKDVGKGDDQRAVAMSHMFSVLDDAMAATHASRADARKQRKASGSLAPPAETRPAPGPDEQAVTSEDVHGKDSWIDSERALANRMLAKDAKLGEVIEEEIEGRTPRPRTVKELQPEGKDRGKNKVTFEEPKPEEKEHEHVQPNGKAEDDEGGSFQRRSVVGGADFSPEYVFDFELEDSSPEPRAVDSPAEYPEGTVDISRTRNIVEANLSTTFAADAPSHRAAWRRIQQNSSIYAAIQRRPSDASGSDYTSEDGAVSKLAVSMPLNIAMPLSRLRTTSQQPPLERKTSLSDREGMLVPPLMAAMRERGIPRNNSLGLDVPSASPSRGQREGITARRGSRSASVSREREQVKSFKADPGAVFESLVDDDDDEEEDEGEGEEGGTLRNSRTFVPPHVLARKDSAQQPDVGWRSMVSD</sequence>
<feature type="compositionally biased region" description="Basic and acidic residues" evidence="1">
    <location>
        <begin position="693"/>
        <end position="704"/>
    </location>
</feature>
<feature type="compositionally biased region" description="Basic and acidic residues" evidence="1">
    <location>
        <begin position="511"/>
        <end position="550"/>
    </location>
</feature>